<dbReference type="InterPro" id="IPR043162">
    <property type="entry name" value="DOCK_C_lobe_C"/>
</dbReference>
<gene>
    <name evidence="4" type="ORF">MICPUN_107932</name>
</gene>
<dbReference type="InterPro" id="IPR027357">
    <property type="entry name" value="DOCKER_dom"/>
</dbReference>
<dbReference type="GeneID" id="8241767"/>
<evidence type="ECO:0000259" key="3">
    <source>
        <dbReference type="PROSITE" id="PS51651"/>
    </source>
</evidence>
<sequence length="361" mass="37463">MLRRLQKSLAGNCPVGTPITPLPANGGDGAHEGKAHVHIIAVEPVYSAMDDDASNSHPNSPANSPKAAKFSGGAVGGEEFPVASAFVFDAPFVPQGAPKPSGPEAALRITWRCRTTARVDGKFPGLCARLLVTDESTTEMSPASSAAEMLRAQSRAIAAAATAWDELRNGATSSAVVGVVGGVSANAAAVDDAASAAAVAGCLGALQRSLQGSLAAGVNGGVPAICRAFFPEEESRKRAMSDQSSQTPEIDEEDEESDNTKQEEAVTGSPKPQVDPRAMTSEDRSGLLAALEDFLSACARAVEVHGTATRLTAAGKPRGESGASTIEQMQGMFVRCLAEIRRDITVISDREKDVDNDEEYK</sequence>
<evidence type="ECO:0000256" key="2">
    <source>
        <dbReference type="SAM" id="MobiDB-lite"/>
    </source>
</evidence>
<evidence type="ECO:0000313" key="4">
    <source>
        <dbReference type="EMBL" id="ACO62253.1"/>
    </source>
</evidence>
<dbReference type="InParanoid" id="C1E201"/>
<feature type="region of interest" description="Disordered" evidence="2">
    <location>
        <begin position="233"/>
        <end position="283"/>
    </location>
</feature>
<dbReference type="Gene3D" id="1.20.58.740">
    <property type="match status" value="1"/>
</dbReference>
<dbReference type="Proteomes" id="UP000002009">
    <property type="component" value="Chromosome 3"/>
</dbReference>
<accession>C1E201</accession>
<evidence type="ECO:0000256" key="1">
    <source>
        <dbReference type="PROSITE-ProRule" id="PRU00984"/>
    </source>
</evidence>
<proteinExistence type="inferred from homology"/>
<feature type="region of interest" description="Disordered" evidence="2">
    <location>
        <begin position="49"/>
        <end position="70"/>
    </location>
</feature>
<evidence type="ECO:0000313" key="5">
    <source>
        <dbReference type="Proteomes" id="UP000002009"/>
    </source>
</evidence>
<dbReference type="OrthoDB" id="47328at2759"/>
<dbReference type="PANTHER" id="PTHR23317:SF76">
    <property type="entry name" value="LD20667P"/>
    <property type="match status" value="1"/>
</dbReference>
<dbReference type="KEGG" id="mis:MICPUN_107932"/>
<name>C1E201_MICCC</name>
<comment type="similarity">
    <text evidence="1">Belongs to the DOCK family.</text>
</comment>
<feature type="domain" description="DOCKER" evidence="3">
    <location>
        <begin position="1"/>
        <end position="342"/>
    </location>
</feature>
<feature type="compositionally biased region" description="Low complexity" evidence="2">
    <location>
        <begin position="55"/>
        <end position="69"/>
    </location>
</feature>
<dbReference type="PANTHER" id="PTHR23317">
    <property type="entry name" value="DEDICATOR OF CYTOKINESIS DOCK"/>
    <property type="match status" value="1"/>
</dbReference>
<dbReference type="AlphaFoldDB" id="C1E201"/>
<dbReference type="GO" id="GO:0005085">
    <property type="term" value="F:guanyl-nucleotide exchange factor activity"/>
    <property type="evidence" value="ECO:0007669"/>
    <property type="project" value="InterPro"/>
</dbReference>
<dbReference type="InterPro" id="IPR026791">
    <property type="entry name" value="DOCK"/>
</dbReference>
<dbReference type="EMBL" id="CP001324">
    <property type="protein sequence ID" value="ACO62253.1"/>
    <property type="molecule type" value="Genomic_DNA"/>
</dbReference>
<dbReference type="RefSeq" id="XP_002500995.1">
    <property type="nucleotide sequence ID" value="XM_002500949.1"/>
</dbReference>
<protein>
    <recommendedName>
        <fullName evidence="3">DOCKER domain-containing protein</fullName>
    </recommendedName>
</protein>
<dbReference type="PROSITE" id="PS51651">
    <property type="entry name" value="DOCKER"/>
    <property type="match status" value="1"/>
</dbReference>
<organism evidence="4 5">
    <name type="scientific">Micromonas commoda (strain RCC299 / NOUM17 / CCMP2709)</name>
    <name type="common">Picoplanktonic green alga</name>
    <dbReference type="NCBI Taxonomy" id="296587"/>
    <lineage>
        <taxon>Eukaryota</taxon>
        <taxon>Viridiplantae</taxon>
        <taxon>Chlorophyta</taxon>
        <taxon>Mamiellophyceae</taxon>
        <taxon>Mamiellales</taxon>
        <taxon>Mamiellaceae</taxon>
        <taxon>Micromonas</taxon>
    </lineage>
</organism>
<keyword evidence="5" id="KW-1185">Reference proteome</keyword>
<dbReference type="GO" id="GO:0007264">
    <property type="term" value="P:small GTPase-mediated signal transduction"/>
    <property type="evidence" value="ECO:0007669"/>
    <property type="project" value="InterPro"/>
</dbReference>
<dbReference type="STRING" id="296587.C1E201"/>
<reference evidence="4 5" key="1">
    <citation type="journal article" date="2009" name="Science">
        <title>Green evolution and dynamic adaptations revealed by genomes of the marine picoeukaryotes Micromonas.</title>
        <authorList>
            <person name="Worden A.Z."/>
            <person name="Lee J.H."/>
            <person name="Mock T."/>
            <person name="Rouze P."/>
            <person name="Simmons M.P."/>
            <person name="Aerts A.L."/>
            <person name="Allen A.E."/>
            <person name="Cuvelier M.L."/>
            <person name="Derelle E."/>
            <person name="Everett M.V."/>
            <person name="Foulon E."/>
            <person name="Grimwood J."/>
            <person name="Gundlach H."/>
            <person name="Henrissat B."/>
            <person name="Napoli C."/>
            <person name="McDonald S.M."/>
            <person name="Parker M.S."/>
            <person name="Rombauts S."/>
            <person name="Salamov A."/>
            <person name="Von Dassow P."/>
            <person name="Badger J.H."/>
            <person name="Coutinho P.M."/>
            <person name="Demir E."/>
            <person name="Dubchak I."/>
            <person name="Gentemann C."/>
            <person name="Eikrem W."/>
            <person name="Gready J.E."/>
            <person name="John U."/>
            <person name="Lanier W."/>
            <person name="Lindquist E.A."/>
            <person name="Lucas S."/>
            <person name="Mayer K.F."/>
            <person name="Moreau H."/>
            <person name="Not F."/>
            <person name="Otillar R."/>
            <person name="Panaud O."/>
            <person name="Pangilinan J."/>
            <person name="Paulsen I."/>
            <person name="Piegu B."/>
            <person name="Poliakov A."/>
            <person name="Robbens S."/>
            <person name="Schmutz J."/>
            <person name="Toulza E."/>
            <person name="Wyss T."/>
            <person name="Zelensky A."/>
            <person name="Zhou K."/>
            <person name="Armbrust E.V."/>
            <person name="Bhattacharya D."/>
            <person name="Goodenough U.W."/>
            <person name="Van de Peer Y."/>
            <person name="Grigoriev I.V."/>
        </authorList>
    </citation>
    <scope>NUCLEOTIDE SEQUENCE [LARGE SCALE GENOMIC DNA]</scope>
    <source>
        <strain evidence="5">RCC299 / NOUM17</strain>
    </source>
</reference>